<sequence length="50" mass="5275">MRGDKRSCPDANALRRLDRLYVGSLMGLVQARITEAGHAAIDAACSASGE</sequence>
<evidence type="ECO:0000313" key="1">
    <source>
        <dbReference type="EMBL" id="MDN3570210.1"/>
    </source>
</evidence>
<reference evidence="2" key="1">
    <citation type="journal article" date="2019" name="Int. J. Syst. Evol. Microbiol.">
        <title>The Global Catalogue of Microorganisms (GCM) 10K type strain sequencing project: providing services to taxonomists for standard genome sequencing and annotation.</title>
        <authorList>
            <consortium name="The Broad Institute Genomics Platform"/>
            <consortium name="The Broad Institute Genome Sequencing Center for Infectious Disease"/>
            <person name="Wu L."/>
            <person name="Ma J."/>
        </authorList>
    </citation>
    <scope>NUCLEOTIDE SEQUENCE [LARGE SCALE GENOMIC DNA]</scope>
    <source>
        <strain evidence="2">CECT 7806</strain>
    </source>
</reference>
<evidence type="ECO:0008006" key="3">
    <source>
        <dbReference type="Google" id="ProtNLM"/>
    </source>
</evidence>
<dbReference type="EMBL" id="JAUFPT010000016">
    <property type="protein sequence ID" value="MDN3570210.1"/>
    <property type="molecule type" value="Genomic_DNA"/>
</dbReference>
<gene>
    <name evidence="1" type="ORF">QWZ18_06175</name>
</gene>
<name>A0ABT8AK72_9HYPH</name>
<dbReference type="RefSeq" id="WP_238291165.1">
    <property type="nucleotide sequence ID" value="NZ_BPQS01000033.1"/>
</dbReference>
<keyword evidence="2" id="KW-1185">Reference proteome</keyword>
<dbReference type="Proteomes" id="UP001244297">
    <property type="component" value="Unassembled WGS sequence"/>
</dbReference>
<organism evidence="1 2">
    <name type="scientific">Methylobacterium longum</name>
    <dbReference type="NCBI Taxonomy" id="767694"/>
    <lineage>
        <taxon>Bacteria</taxon>
        <taxon>Pseudomonadati</taxon>
        <taxon>Pseudomonadota</taxon>
        <taxon>Alphaproteobacteria</taxon>
        <taxon>Hyphomicrobiales</taxon>
        <taxon>Methylobacteriaceae</taxon>
        <taxon>Methylobacterium</taxon>
    </lineage>
</organism>
<comment type="caution">
    <text evidence="1">The sequence shown here is derived from an EMBL/GenBank/DDBJ whole genome shotgun (WGS) entry which is preliminary data.</text>
</comment>
<protein>
    <recommendedName>
        <fullName evidence="3">MarR family transcriptional regulator</fullName>
    </recommendedName>
</protein>
<evidence type="ECO:0000313" key="2">
    <source>
        <dbReference type="Proteomes" id="UP001244297"/>
    </source>
</evidence>
<proteinExistence type="predicted"/>
<accession>A0ABT8AK72</accession>